<comment type="caution">
    <text evidence="2">The sequence shown here is derived from an EMBL/GenBank/DDBJ whole genome shotgun (WGS) entry which is preliminary data.</text>
</comment>
<dbReference type="InterPro" id="IPR046404">
    <property type="entry name" value="Adapter_SpxH"/>
</dbReference>
<evidence type="ECO:0000313" key="2">
    <source>
        <dbReference type="EMBL" id="MBU9723634.1"/>
    </source>
</evidence>
<evidence type="ECO:0000313" key="3">
    <source>
        <dbReference type="Proteomes" id="UP000790580"/>
    </source>
</evidence>
<keyword evidence="3" id="KW-1185">Reference proteome</keyword>
<dbReference type="Pfam" id="PF13743">
    <property type="entry name" value="Thioredoxin_5"/>
    <property type="match status" value="1"/>
</dbReference>
<dbReference type="RefSeq" id="WP_216943394.1">
    <property type="nucleotide sequence ID" value="NZ_JAHQCR010000083.1"/>
</dbReference>
<feature type="non-terminal residue" evidence="2">
    <location>
        <position position="280"/>
    </location>
</feature>
<dbReference type="PANTHER" id="PTHR13887:SF47">
    <property type="entry name" value="CLPXP ADAPTER PROTEIN SPXH"/>
    <property type="match status" value="1"/>
</dbReference>
<name>A0ABS6JYH1_9BACI</name>
<dbReference type="Proteomes" id="UP000790580">
    <property type="component" value="Unassembled WGS sequence"/>
</dbReference>
<reference evidence="2 3" key="1">
    <citation type="submission" date="2021-06" db="EMBL/GenBank/DDBJ databases">
        <title>Bacillus sp. RD4P76, an endophyte from a halophyte.</title>
        <authorList>
            <person name="Sun J.-Q."/>
        </authorList>
    </citation>
    <scope>NUCLEOTIDE SEQUENCE [LARGE SCALE GENOMIC DNA]</scope>
    <source>
        <strain evidence="2 3">JCM 17098</strain>
    </source>
</reference>
<organism evidence="2 3">
    <name type="scientific">Evansella alkalicola</name>
    <dbReference type="NCBI Taxonomy" id="745819"/>
    <lineage>
        <taxon>Bacteria</taxon>
        <taxon>Bacillati</taxon>
        <taxon>Bacillota</taxon>
        <taxon>Bacilli</taxon>
        <taxon>Bacillales</taxon>
        <taxon>Bacillaceae</taxon>
        <taxon>Evansella</taxon>
    </lineage>
</organism>
<protein>
    <submittedName>
        <fullName evidence="2">DsbA family protein</fullName>
    </submittedName>
</protein>
<dbReference type="CDD" id="cd03025">
    <property type="entry name" value="DsbA_FrnE_like"/>
    <property type="match status" value="1"/>
</dbReference>
<gene>
    <name evidence="2" type="ORF">KS407_19635</name>
</gene>
<dbReference type="PANTHER" id="PTHR13887">
    <property type="entry name" value="GLUTATHIONE S-TRANSFERASE KAPPA"/>
    <property type="match status" value="1"/>
</dbReference>
<sequence length="280" mass="31985">MSRKEETFVCDDELGLCCPEEPSSFYLPERGKKPIEIYIFIDPLCPECWALEPIIKKLQMEYSPYFTLKTFLGNELKSLNQPCGSKNGSQLKQLAKTYNETAKRTGMPCDGDVWTDNTFTPYNAIIGVKAAELQGKAIGFKYLRRLREALFLHKRNIASNEVLIDCSKEVEGMDIEEFKKDIHSQSATKAFQSDVKTTKEMGVTSVPTLVFFNDDVEEPGLKVTGLYDYHVYVNIMEDMLDKEMEKCPPLPLEAFLKFYSLVAAKEISVVFDWTLEEVEK</sequence>
<proteinExistence type="inferred from homology"/>
<keyword evidence="1" id="KW-0963">Cytoplasm</keyword>
<dbReference type="EMBL" id="JAHQCR010000083">
    <property type="protein sequence ID" value="MBU9723634.1"/>
    <property type="molecule type" value="Genomic_DNA"/>
</dbReference>
<evidence type="ECO:0000256" key="1">
    <source>
        <dbReference type="ARBA" id="ARBA00022490"/>
    </source>
</evidence>
<accession>A0ABS6JYH1</accession>
<dbReference type="HAMAP" id="MF_02245">
    <property type="entry name" value="Adapter_SpxH"/>
    <property type="match status" value="1"/>
</dbReference>